<keyword evidence="1" id="KW-1133">Transmembrane helix</keyword>
<dbReference type="Proteomes" id="UP000290545">
    <property type="component" value="Unassembled WGS sequence"/>
</dbReference>
<keyword evidence="1" id="KW-0472">Membrane</keyword>
<keyword evidence="3" id="KW-1185">Reference proteome</keyword>
<dbReference type="OrthoDB" id="614471at2"/>
<keyword evidence="1" id="KW-0812">Transmembrane</keyword>
<dbReference type="RefSeq" id="WP_129004701.1">
    <property type="nucleotide sequence ID" value="NZ_SDHZ01000002.1"/>
</dbReference>
<evidence type="ECO:0000256" key="1">
    <source>
        <dbReference type="SAM" id="Phobius"/>
    </source>
</evidence>
<feature type="transmembrane region" description="Helical" evidence="1">
    <location>
        <begin position="270"/>
        <end position="292"/>
    </location>
</feature>
<evidence type="ECO:0000313" key="3">
    <source>
        <dbReference type="Proteomes" id="UP000290545"/>
    </source>
</evidence>
<proteinExistence type="predicted"/>
<evidence type="ECO:0000313" key="2">
    <source>
        <dbReference type="EMBL" id="RXK83649.1"/>
    </source>
</evidence>
<evidence type="ECO:0008006" key="4">
    <source>
        <dbReference type="Google" id="ProtNLM"/>
    </source>
</evidence>
<sequence length="562" mass="64766">MSSTPEVRYSRLSESEIETEMGRRFRRVVIEKSIPRLTYLYGRLRGKFWAEMDEYTGASDLFVKRYQFHIYEVTFWVNKDDGISKGIPFGFEPDANFPMHKLPPTIPCHLVIEGSTQYFGVVLHDPQFADVTFNHKLQQEEGRELFGTIETYATGYILDELKEVYEEIEYLPEEMSHVTPSVMPQGIAVDNERYAQAAASQGLVAGNSHKWWVMNGAVRSVHSNSIYNGFEGVISWVILALFMLALLPRLILFLPFIGVILVFRMMPVIIWKWLMIAMIVLVPLFFIISLLFPGYRVRSVVKPQAINYDSVTGVIPPSPRLAETDQASESQRDSLIRHYRKWYDYKGKLYEGSYYIKVSDYSSAHKWKNSIAVTGSGEGAYDYMLYLLKRHDQNRLSGLYEMFDSIKMANKLDSVQFADVIVSFVQQIPYCLVLEKACSPSLYSDAFIRDYLSSENARCDEYERFGINSPVEFMATSKGDCDTRTLFLYVIFRHYNYKVAVLSSEFYSHSLLGIHLPLTGQAYYYKNEPYYCWETTSAGIPAGAIPKEVDKLDYWRLSLTSD</sequence>
<accession>A0A4Q1D5C8</accession>
<name>A0A4Q1D5C8_9BACT</name>
<feature type="transmembrane region" description="Helical" evidence="1">
    <location>
        <begin position="233"/>
        <end position="263"/>
    </location>
</feature>
<protein>
    <recommendedName>
        <fullName evidence="4">Transglutaminase domain-containing protein</fullName>
    </recommendedName>
</protein>
<dbReference type="AlphaFoldDB" id="A0A4Q1D5C8"/>
<organism evidence="2 3">
    <name type="scientific">Filimonas effusa</name>
    <dbReference type="NCBI Taxonomy" id="2508721"/>
    <lineage>
        <taxon>Bacteria</taxon>
        <taxon>Pseudomonadati</taxon>
        <taxon>Bacteroidota</taxon>
        <taxon>Chitinophagia</taxon>
        <taxon>Chitinophagales</taxon>
        <taxon>Chitinophagaceae</taxon>
        <taxon>Filimonas</taxon>
    </lineage>
</organism>
<dbReference type="EMBL" id="SDHZ01000002">
    <property type="protein sequence ID" value="RXK83649.1"/>
    <property type="molecule type" value="Genomic_DNA"/>
</dbReference>
<gene>
    <name evidence="2" type="ORF">ESB13_16335</name>
</gene>
<comment type="caution">
    <text evidence="2">The sequence shown here is derived from an EMBL/GenBank/DDBJ whole genome shotgun (WGS) entry which is preliminary data.</text>
</comment>
<reference evidence="2 3" key="1">
    <citation type="submission" date="2019-01" db="EMBL/GenBank/DDBJ databases">
        <title>Filimonas sp. strain TTM-71.</title>
        <authorList>
            <person name="Chen W.-M."/>
        </authorList>
    </citation>
    <scope>NUCLEOTIDE SEQUENCE [LARGE SCALE GENOMIC DNA]</scope>
    <source>
        <strain evidence="2 3">TTM-71</strain>
    </source>
</reference>